<proteinExistence type="inferred from homology"/>
<evidence type="ECO:0000313" key="8">
    <source>
        <dbReference type="Proteomes" id="UP000289856"/>
    </source>
</evidence>
<keyword evidence="8" id="KW-1185">Reference proteome</keyword>
<evidence type="ECO:0000256" key="3">
    <source>
        <dbReference type="ARBA" id="ARBA00022801"/>
    </source>
</evidence>
<dbReference type="EMBL" id="AP019400">
    <property type="protein sequence ID" value="BBI32542.1"/>
    <property type="molecule type" value="Genomic_DNA"/>
</dbReference>
<gene>
    <name evidence="7" type="ORF">KCTCHS21_19410</name>
</gene>
<dbReference type="GO" id="GO:0042254">
    <property type="term" value="P:ribosome biogenesis"/>
    <property type="evidence" value="ECO:0007669"/>
    <property type="project" value="UniProtKB-KW"/>
</dbReference>
<dbReference type="GO" id="GO:0006508">
    <property type="term" value="P:proteolysis"/>
    <property type="evidence" value="ECO:0007669"/>
    <property type="project" value="UniProtKB-KW"/>
</dbReference>
<dbReference type="InterPro" id="IPR036764">
    <property type="entry name" value="Peptidase_Prp_sf"/>
</dbReference>
<comment type="similarity">
    <text evidence="5">Belongs to the Prp family.</text>
</comment>
<dbReference type="KEGG" id="cohn:KCTCHS21_19410"/>
<keyword evidence="3" id="KW-0378">Hydrolase</keyword>
<accession>A0A3T1D352</accession>
<dbReference type="AlphaFoldDB" id="A0A3T1D352"/>
<evidence type="ECO:0000256" key="2">
    <source>
        <dbReference type="ARBA" id="ARBA00022670"/>
    </source>
</evidence>
<dbReference type="Proteomes" id="UP000289856">
    <property type="component" value="Chromosome"/>
</dbReference>
<keyword evidence="4" id="KW-0788">Thiol protease</keyword>
<evidence type="ECO:0000256" key="5">
    <source>
        <dbReference type="ARBA" id="ARBA00044503"/>
    </source>
</evidence>
<evidence type="ECO:0000256" key="4">
    <source>
        <dbReference type="ARBA" id="ARBA00022807"/>
    </source>
</evidence>
<dbReference type="CDD" id="cd16332">
    <property type="entry name" value="Prp-like"/>
    <property type="match status" value="1"/>
</dbReference>
<reference evidence="7 8" key="1">
    <citation type="submission" date="2019-01" db="EMBL/GenBank/DDBJ databases">
        <title>Complete genome sequence of Cohnella hallensis HS21 isolated from Korean fir (Abies koreana) rhizospheric soil.</title>
        <authorList>
            <person name="Jiang L."/>
            <person name="Kang S.W."/>
            <person name="Kim S."/>
            <person name="Jung J."/>
            <person name="Kim C.Y."/>
            <person name="Kim D.H."/>
            <person name="Kim S.W."/>
            <person name="Lee J."/>
        </authorList>
    </citation>
    <scope>NUCLEOTIDE SEQUENCE [LARGE SCALE GENOMIC DNA]</scope>
    <source>
        <strain evidence="7 8">HS21</strain>
    </source>
</reference>
<dbReference type="GO" id="GO:0008234">
    <property type="term" value="F:cysteine-type peptidase activity"/>
    <property type="evidence" value="ECO:0007669"/>
    <property type="project" value="UniProtKB-KW"/>
</dbReference>
<name>A0A3T1D352_9BACL</name>
<dbReference type="Gene3D" id="3.30.70.1490">
    <property type="entry name" value="Cysteine protease Prp"/>
    <property type="match status" value="1"/>
</dbReference>
<evidence type="ECO:0000256" key="6">
    <source>
        <dbReference type="ARBA" id="ARBA00044538"/>
    </source>
</evidence>
<dbReference type="SUPFAM" id="SSF118010">
    <property type="entry name" value="TM1457-like"/>
    <property type="match status" value="1"/>
</dbReference>
<protein>
    <recommendedName>
        <fullName evidence="6">Ribosomal processing cysteine protease Prp</fullName>
    </recommendedName>
</protein>
<organism evidence="7 8">
    <name type="scientific">Cohnella abietis</name>
    <dbReference type="NCBI Taxonomy" id="2507935"/>
    <lineage>
        <taxon>Bacteria</taxon>
        <taxon>Bacillati</taxon>
        <taxon>Bacillota</taxon>
        <taxon>Bacilli</taxon>
        <taxon>Bacillales</taxon>
        <taxon>Paenibacillaceae</taxon>
        <taxon>Cohnella</taxon>
    </lineage>
</organism>
<evidence type="ECO:0000256" key="1">
    <source>
        <dbReference type="ARBA" id="ARBA00022517"/>
    </source>
</evidence>
<dbReference type="Pfam" id="PF04327">
    <property type="entry name" value="Peptidase_Prp"/>
    <property type="match status" value="1"/>
</dbReference>
<keyword evidence="1" id="KW-0690">Ribosome biogenesis</keyword>
<keyword evidence="2" id="KW-0645">Protease</keyword>
<dbReference type="InterPro" id="IPR007422">
    <property type="entry name" value="Peptidase_Prp"/>
</dbReference>
<sequence>MTIGAVNAIEKLTGLVPRSYAKSGLLKAEAPQSSDPKRHDQVQLLLEGMIAALESIVEEYSQYVKIQETFVEKGG</sequence>
<evidence type="ECO:0000313" key="7">
    <source>
        <dbReference type="EMBL" id="BBI32542.1"/>
    </source>
</evidence>